<keyword evidence="1" id="KW-0472">Membrane</keyword>
<keyword evidence="3" id="KW-1185">Reference proteome</keyword>
<proteinExistence type="predicted"/>
<comment type="caution">
    <text evidence="2">The sequence shown here is derived from an EMBL/GenBank/DDBJ whole genome shotgun (WGS) entry which is preliminary data.</text>
</comment>
<evidence type="ECO:0000256" key="1">
    <source>
        <dbReference type="SAM" id="Phobius"/>
    </source>
</evidence>
<dbReference type="EMBL" id="JACXAF010000035">
    <property type="protein sequence ID" value="MBD1391364.1"/>
    <property type="molecule type" value="Genomic_DNA"/>
</dbReference>
<dbReference type="PROSITE" id="PS51257">
    <property type="entry name" value="PROKAR_LIPOPROTEIN"/>
    <property type="match status" value="1"/>
</dbReference>
<feature type="transmembrane region" description="Helical" evidence="1">
    <location>
        <begin position="12"/>
        <end position="32"/>
    </location>
</feature>
<reference evidence="2" key="1">
    <citation type="submission" date="2020-09" db="EMBL/GenBank/DDBJ databases">
        <title>A novel bacterium of genus Neiella, isolated from South China Sea.</title>
        <authorList>
            <person name="Huang H."/>
            <person name="Mo K."/>
            <person name="Hu Y."/>
        </authorList>
    </citation>
    <scope>NUCLEOTIDE SEQUENCE</scope>
    <source>
        <strain evidence="2">HB171785</strain>
    </source>
</reference>
<keyword evidence="1" id="KW-1133">Transmembrane helix</keyword>
<feature type="transmembrane region" description="Helical" evidence="1">
    <location>
        <begin position="44"/>
        <end position="63"/>
    </location>
</feature>
<evidence type="ECO:0000313" key="3">
    <source>
        <dbReference type="Proteomes" id="UP000638014"/>
    </source>
</evidence>
<feature type="transmembrane region" description="Helical" evidence="1">
    <location>
        <begin position="110"/>
        <end position="128"/>
    </location>
</feature>
<dbReference type="RefSeq" id="WP_191146419.1">
    <property type="nucleotide sequence ID" value="NZ_JACXAF010000035.1"/>
</dbReference>
<sequence length="138" mass="15384">MFQRFSKEAKSLVIFTIVTIGYGCYQLLNAAFQLNWTHLPEAGGWLVLAALVVATAFSAFAMIDKKSLAFWGVAVFWLLQACYIHSSVLTLDLGESPMVGFGLDIAENQFTIRVMPLVMCIATIGLFIRYKSARYCIQ</sequence>
<organism evidence="2 3">
    <name type="scientific">Neiella litorisoli</name>
    <dbReference type="NCBI Taxonomy" id="2771431"/>
    <lineage>
        <taxon>Bacteria</taxon>
        <taxon>Pseudomonadati</taxon>
        <taxon>Pseudomonadota</taxon>
        <taxon>Gammaproteobacteria</taxon>
        <taxon>Alteromonadales</taxon>
        <taxon>Echinimonadaceae</taxon>
        <taxon>Neiella</taxon>
    </lineage>
</organism>
<protein>
    <submittedName>
        <fullName evidence="2">Uncharacterized protein</fullName>
    </submittedName>
</protein>
<keyword evidence="1" id="KW-0812">Transmembrane</keyword>
<accession>A0A8J6UG06</accession>
<evidence type="ECO:0000313" key="2">
    <source>
        <dbReference type="EMBL" id="MBD1391364.1"/>
    </source>
</evidence>
<dbReference type="AlphaFoldDB" id="A0A8J6UG06"/>
<gene>
    <name evidence="2" type="ORF">IC617_18205</name>
</gene>
<name>A0A8J6UG06_9GAMM</name>
<feature type="transmembrane region" description="Helical" evidence="1">
    <location>
        <begin position="70"/>
        <end position="90"/>
    </location>
</feature>
<dbReference type="Proteomes" id="UP000638014">
    <property type="component" value="Unassembled WGS sequence"/>
</dbReference>